<sequence>MSHRTWGGRFQEGPDALAARFNASLPFDRALWREDLWQNRVQAEMLHRIGLLSEEEFHALLAALEEIEREILEGRFPWREELEDVHMNLEARLVELAGPAGAKIHTARSRNDQVATDLRLHLRRRLEEILEDLLAFRRALVREAERHLEPLYVLPGYTHLQRAQPVLLSHWFLAYYEMATRDEGRLQDAKRRLNESPLGAAALAGTGFPIDRDYTARALGFDRPMRNSLDAVASRDFALEVLSALNIAQLNLSRLAEELVLYSTEEFGFVEVPDAFATGSSIMPQKKNPDILELIRAKAGRVLGALVGLSTVVKGLPLAYNKDLQEDKEPLLDALATYQDSLRLLTALLPGLRWNRERMWRAAEEGFALATELADFLAQRGLPFREAHHVVGRLVRRLLEEGRRLKDLTLEELQAHHPLFSQEALPLLRLETAIHARASYGGTAPGAVRERVLEAKKEVGLD</sequence>
<dbReference type="NCBIfam" id="TIGR00838">
    <property type="entry name" value="argH"/>
    <property type="match status" value="1"/>
</dbReference>
<dbReference type="EC" id="4.3.2.1" evidence="5 10"/>
<dbReference type="GO" id="GO:0005829">
    <property type="term" value="C:cytosol"/>
    <property type="evidence" value="ECO:0007669"/>
    <property type="project" value="TreeGrafter"/>
</dbReference>
<evidence type="ECO:0000259" key="11">
    <source>
        <dbReference type="Pfam" id="PF00206"/>
    </source>
</evidence>
<comment type="similarity">
    <text evidence="4">In the N-terminal section; belongs to the lyase 1 family. Argininosuccinate lyase subfamily.</text>
</comment>
<dbReference type="PRINTS" id="PR00149">
    <property type="entry name" value="FUMRATELYASE"/>
</dbReference>
<dbReference type="Gene3D" id="1.10.275.10">
    <property type="entry name" value="Fumarase/aspartase (N-terminal domain)"/>
    <property type="match status" value="1"/>
</dbReference>
<feature type="domain" description="Fumarate lyase N-terminal" evidence="11">
    <location>
        <begin position="8"/>
        <end position="304"/>
    </location>
</feature>
<comment type="catalytic activity">
    <reaction evidence="1 10">
        <text>2-(N(omega)-L-arginino)succinate = fumarate + L-arginine</text>
        <dbReference type="Rhea" id="RHEA:24020"/>
        <dbReference type="ChEBI" id="CHEBI:29806"/>
        <dbReference type="ChEBI" id="CHEBI:32682"/>
        <dbReference type="ChEBI" id="CHEBI:57472"/>
        <dbReference type="EC" id="4.3.2.1"/>
    </reaction>
</comment>
<dbReference type="GO" id="GO:0004056">
    <property type="term" value="F:argininosuccinate lyase activity"/>
    <property type="evidence" value="ECO:0007669"/>
    <property type="project" value="UniProtKB-UniRule"/>
</dbReference>
<dbReference type="RefSeq" id="WP_038067214.1">
    <property type="nucleotide sequence ID" value="NZ_JPSL02000040.1"/>
</dbReference>
<comment type="caution">
    <text evidence="13">The sequence shown here is derived from an EMBL/GenBank/DDBJ whole genome shotgun (WGS) entry which is preliminary data.</text>
</comment>
<evidence type="ECO:0000256" key="4">
    <source>
        <dbReference type="ARBA" id="ARBA00005552"/>
    </source>
</evidence>
<dbReference type="InterPro" id="IPR008948">
    <property type="entry name" value="L-Aspartase-like"/>
</dbReference>
<dbReference type="UniPathway" id="UPA00068">
    <property type="reaction ID" value="UER00114"/>
</dbReference>
<dbReference type="InterPro" id="IPR029419">
    <property type="entry name" value="Arg_succ_lyase_C"/>
</dbReference>
<dbReference type="PANTHER" id="PTHR43814">
    <property type="entry name" value="ARGININOSUCCINATE LYASE"/>
    <property type="match status" value="1"/>
</dbReference>
<keyword evidence="6 10" id="KW-0963">Cytoplasm</keyword>
<evidence type="ECO:0000256" key="7">
    <source>
        <dbReference type="ARBA" id="ARBA00022571"/>
    </source>
</evidence>
<dbReference type="HAMAP" id="MF_00006">
    <property type="entry name" value="Arg_succ_lyase"/>
    <property type="match status" value="1"/>
</dbReference>
<name>A0A0A2WRU7_THEFI</name>
<dbReference type="InterPro" id="IPR020557">
    <property type="entry name" value="Fumarate_lyase_CS"/>
</dbReference>
<dbReference type="Pfam" id="PF00206">
    <property type="entry name" value="Lyase_1"/>
    <property type="match status" value="1"/>
</dbReference>
<evidence type="ECO:0000256" key="1">
    <source>
        <dbReference type="ARBA" id="ARBA00000985"/>
    </source>
</evidence>
<evidence type="ECO:0000313" key="14">
    <source>
        <dbReference type="Proteomes" id="UP000030364"/>
    </source>
</evidence>
<evidence type="ECO:0000256" key="2">
    <source>
        <dbReference type="ARBA" id="ARBA00004496"/>
    </source>
</evidence>
<dbReference type="SUPFAM" id="SSF48557">
    <property type="entry name" value="L-aspartase-like"/>
    <property type="match status" value="1"/>
</dbReference>
<dbReference type="InterPro" id="IPR024083">
    <property type="entry name" value="Fumarase/histidase_N"/>
</dbReference>
<accession>A0A0A2WRU7</accession>
<keyword evidence="8 10" id="KW-0028">Amino-acid biosynthesis</keyword>
<dbReference type="EMBL" id="JPSL02000040">
    <property type="protein sequence ID" value="KGQ21025.2"/>
    <property type="molecule type" value="Genomic_DNA"/>
</dbReference>
<dbReference type="PRINTS" id="PR00145">
    <property type="entry name" value="ARGSUCLYASE"/>
</dbReference>
<dbReference type="OrthoDB" id="9769623at2"/>
<keyword evidence="9 10" id="KW-0456">Lyase</keyword>
<evidence type="ECO:0000259" key="12">
    <source>
        <dbReference type="Pfam" id="PF14698"/>
    </source>
</evidence>
<evidence type="ECO:0000256" key="9">
    <source>
        <dbReference type="ARBA" id="ARBA00023239"/>
    </source>
</evidence>
<proteinExistence type="inferred from homology"/>
<gene>
    <name evidence="10" type="primary">argH</name>
    <name evidence="13" type="ORF">THFILI_09245</name>
</gene>
<evidence type="ECO:0000313" key="13">
    <source>
        <dbReference type="EMBL" id="KGQ21025.2"/>
    </source>
</evidence>
<dbReference type="Gene3D" id="1.10.40.30">
    <property type="entry name" value="Fumarase/aspartase (C-terminal domain)"/>
    <property type="match status" value="1"/>
</dbReference>
<dbReference type="STRING" id="276.THFILI_09245"/>
<comment type="similarity">
    <text evidence="10">Belongs to the lyase 1 family. Argininosuccinate lyase subfamily.</text>
</comment>
<protein>
    <recommendedName>
        <fullName evidence="5 10">Argininosuccinate lyase</fullName>
        <shortName evidence="10">ASAL</shortName>
        <ecNumber evidence="5 10">4.3.2.1</ecNumber>
    </recommendedName>
    <alternativeName>
        <fullName evidence="10">Arginosuccinase</fullName>
    </alternativeName>
</protein>
<dbReference type="PANTHER" id="PTHR43814:SF1">
    <property type="entry name" value="ARGININOSUCCINATE LYASE"/>
    <property type="match status" value="1"/>
</dbReference>
<dbReference type="Gene3D" id="1.20.200.10">
    <property type="entry name" value="Fumarase/aspartase (Central domain)"/>
    <property type="match status" value="1"/>
</dbReference>
<dbReference type="PROSITE" id="PS00163">
    <property type="entry name" value="FUMARATE_LYASES"/>
    <property type="match status" value="1"/>
</dbReference>
<evidence type="ECO:0000256" key="6">
    <source>
        <dbReference type="ARBA" id="ARBA00022490"/>
    </source>
</evidence>
<dbReference type="InterPro" id="IPR009049">
    <property type="entry name" value="Argininosuccinate_lyase"/>
</dbReference>
<dbReference type="CDD" id="cd01359">
    <property type="entry name" value="Argininosuccinate_lyase"/>
    <property type="match status" value="1"/>
</dbReference>
<keyword evidence="7 10" id="KW-0055">Arginine biosynthesis</keyword>
<dbReference type="InterPro" id="IPR022761">
    <property type="entry name" value="Fumarate_lyase_N"/>
</dbReference>
<dbReference type="FunFam" id="1.10.40.30:FF:000001">
    <property type="entry name" value="Argininosuccinate lyase"/>
    <property type="match status" value="1"/>
</dbReference>
<evidence type="ECO:0000256" key="5">
    <source>
        <dbReference type="ARBA" id="ARBA00012338"/>
    </source>
</evidence>
<reference evidence="13 14" key="1">
    <citation type="journal article" date="2015" name="Genome Announc.">
        <title>Draft Genome Sequence of the Thermophile Thermus filiformis ATCC 43280, Producer of Carotenoid-(Di)glucoside-Branched Fatty Acid (Di)esters and Source of Hyperthermostable Enzymes of Biotechnological Interest.</title>
        <authorList>
            <person name="Mandelli F."/>
            <person name="Oliveira Ramires B."/>
            <person name="Couger M.B."/>
            <person name="Paixao D.A."/>
            <person name="Camilo C.M."/>
            <person name="Polikarpov I."/>
            <person name="Prade R."/>
            <person name="Riano-Pachon D.M."/>
            <person name="Squina F.M."/>
        </authorList>
    </citation>
    <scope>NUCLEOTIDE SEQUENCE [LARGE SCALE GENOMIC DNA]</scope>
    <source>
        <strain evidence="13 14">ATCC 43280</strain>
    </source>
</reference>
<dbReference type="FunFam" id="1.20.200.10:FF:000006">
    <property type="entry name" value="Argininosuccinate lyase"/>
    <property type="match status" value="1"/>
</dbReference>
<evidence type="ECO:0000256" key="10">
    <source>
        <dbReference type="HAMAP-Rule" id="MF_00006"/>
    </source>
</evidence>
<dbReference type="Proteomes" id="UP000030364">
    <property type="component" value="Unassembled WGS sequence"/>
</dbReference>
<dbReference type="AlphaFoldDB" id="A0A0A2WRU7"/>
<feature type="domain" description="Argininosuccinate lyase C-terminal" evidence="12">
    <location>
        <begin position="367"/>
        <end position="434"/>
    </location>
</feature>
<dbReference type="GO" id="GO:0042450">
    <property type="term" value="P:L-arginine biosynthetic process via ornithine"/>
    <property type="evidence" value="ECO:0007669"/>
    <property type="project" value="UniProtKB-UniRule"/>
</dbReference>
<dbReference type="InterPro" id="IPR000362">
    <property type="entry name" value="Fumarate_lyase_fam"/>
</dbReference>
<evidence type="ECO:0000256" key="8">
    <source>
        <dbReference type="ARBA" id="ARBA00022605"/>
    </source>
</evidence>
<dbReference type="Pfam" id="PF14698">
    <property type="entry name" value="ASL_C2"/>
    <property type="match status" value="1"/>
</dbReference>
<comment type="subcellular location">
    <subcellularLocation>
        <location evidence="2 10">Cytoplasm</location>
    </subcellularLocation>
</comment>
<comment type="pathway">
    <text evidence="3 10">Amino-acid biosynthesis; L-arginine biosynthesis; L-arginine from L-ornithine and carbamoyl phosphate: step 3/3.</text>
</comment>
<keyword evidence="14" id="KW-1185">Reference proteome</keyword>
<organism evidence="13 14">
    <name type="scientific">Thermus filiformis</name>
    <dbReference type="NCBI Taxonomy" id="276"/>
    <lineage>
        <taxon>Bacteria</taxon>
        <taxon>Thermotogati</taxon>
        <taxon>Deinococcota</taxon>
        <taxon>Deinococci</taxon>
        <taxon>Thermales</taxon>
        <taxon>Thermaceae</taxon>
        <taxon>Thermus</taxon>
    </lineage>
</organism>
<evidence type="ECO:0000256" key="3">
    <source>
        <dbReference type="ARBA" id="ARBA00004941"/>
    </source>
</evidence>